<reference evidence="3" key="1">
    <citation type="submission" date="2012-02" db="EMBL/GenBank/DDBJ databases">
        <title>The complete genome of Solitalea canadensis DSM 3403.</title>
        <authorList>
            <consortium name="US DOE Joint Genome Institute (JGI-PGF)"/>
            <person name="Lucas S."/>
            <person name="Copeland A."/>
            <person name="Lapidus A."/>
            <person name="Glavina del Rio T."/>
            <person name="Dalin E."/>
            <person name="Tice H."/>
            <person name="Bruce D."/>
            <person name="Goodwin L."/>
            <person name="Pitluck S."/>
            <person name="Peters L."/>
            <person name="Ovchinnikova G."/>
            <person name="Lu M."/>
            <person name="Kyrpides N."/>
            <person name="Mavromatis K."/>
            <person name="Ivanova N."/>
            <person name="Brettin T."/>
            <person name="Detter J.C."/>
            <person name="Han C."/>
            <person name="Larimer F."/>
            <person name="Land M."/>
            <person name="Hauser L."/>
            <person name="Markowitz V."/>
            <person name="Cheng J.-F."/>
            <person name="Hugenholtz P."/>
            <person name="Woyke T."/>
            <person name="Wu D."/>
            <person name="Spring S."/>
            <person name="Schroeder M."/>
            <person name="Kopitz M."/>
            <person name="Brambilla E."/>
            <person name="Klenk H.-P."/>
            <person name="Eisen J.A."/>
        </authorList>
    </citation>
    <scope>NUCLEOTIDE SEQUENCE</scope>
    <source>
        <strain evidence="3">DSM 3403</strain>
    </source>
</reference>
<evidence type="ECO:0000313" key="3">
    <source>
        <dbReference type="EMBL" id="AFD08130.1"/>
    </source>
</evidence>
<dbReference type="OrthoDB" id="2111471at2"/>
<keyword evidence="1" id="KW-0732">Signal</keyword>
<dbReference type="Pfam" id="PF14321">
    <property type="entry name" value="DUF4382"/>
    <property type="match status" value="1"/>
</dbReference>
<sequence length="266" mass="28249">MNKNLRIIAVLLTALVGFSACSKTETNGTTQLQVRMTDAPGNYEEINLNVKEIVVKVDDTISKGYVLEADKQFNILDFRAGTATPDILVANEEIPSGKIKEVRLVLNETGNTIKVDGQLYDLKVPSGYSSGWKVKLSEQPTLTPGIAYSLVLDFDAAKSIVKTGNSKFILKPVVRGLAVATSGILTGTINPVAVQTKVYAINANNDTVGTISDVTTGGFSIGGLKTGSYKLSLDAQDTTYKDSTINSVAIVAGQTTALGTITLKKK</sequence>
<accession>H8KWL2</accession>
<dbReference type="RefSeq" id="WP_014681356.1">
    <property type="nucleotide sequence ID" value="NC_017770.1"/>
</dbReference>
<keyword evidence="4" id="KW-1185">Reference proteome</keyword>
<dbReference type="HOGENOM" id="CLU_060074_0_0_10"/>
<evidence type="ECO:0000313" key="4">
    <source>
        <dbReference type="Proteomes" id="UP000007590"/>
    </source>
</evidence>
<organism evidence="3 4">
    <name type="scientific">Solitalea canadensis (strain ATCC 29591 / DSM 3403 / JCM 21819 / LMG 8368 / NBRC 15130 / NCIMB 12057 / USAM 9D)</name>
    <name type="common">Flexibacter canadensis</name>
    <dbReference type="NCBI Taxonomy" id="929556"/>
    <lineage>
        <taxon>Bacteria</taxon>
        <taxon>Pseudomonadati</taxon>
        <taxon>Bacteroidota</taxon>
        <taxon>Sphingobacteriia</taxon>
        <taxon>Sphingobacteriales</taxon>
        <taxon>Sphingobacteriaceae</taxon>
        <taxon>Solitalea</taxon>
    </lineage>
</organism>
<dbReference type="Proteomes" id="UP000007590">
    <property type="component" value="Chromosome"/>
</dbReference>
<dbReference type="PROSITE" id="PS51257">
    <property type="entry name" value="PROKAR_LIPOPROTEIN"/>
    <property type="match status" value="1"/>
</dbReference>
<dbReference type="eggNOG" id="ENOG50309D6">
    <property type="taxonomic scope" value="Bacteria"/>
</dbReference>
<gene>
    <name evidence="3" type="ordered locus">Solca_3117</name>
</gene>
<feature type="domain" description="DUF4382" evidence="2">
    <location>
        <begin position="29"/>
        <end position="172"/>
    </location>
</feature>
<dbReference type="EMBL" id="CP003349">
    <property type="protein sequence ID" value="AFD08130.1"/>
    <property type="molecule type" value="Genomic_DNA"/>
</dbReference>
<feature type="signal peptide" evidence="1">
    <location>
        <begin position="1"/>
        <end position="22"/>
    </location>
</feature>
<dbReference type="STRING" id="929556.Solca_3117"/>
<feature type="chain" id="PRO_5003613473" description="DUF4382 domain-containing protein" evidence="1">
    <location>
        <begin position="23"/>
        <end position="266"/>
    </location>
</feature>
<evidence type="ECO:0000259" key="2">
    <source>
        <dbReference type="Pfam" id="PF14321"/>
    </source>
</evidence>
<dbReference type="AlphaFoldDB" id="H8KWL2"/>
<dbReference type="KEGG" id="scn:Solca_3117"/>
<dbReference type="InterPro" id="IPR025491">
    <property type="entry name" value="DUF4382"/>
</dbReference>
<proteinExistence type="predicted"/>
<protein>
    <recommendedName>
        <fullName evidence="2">DUF4382 domain-containing protein</fullName>
    </recommendedName>
</protein>
<name>H8KWL2_SOLCM</name>
<evidence type="ECO:0000256" key="1">
    <source>
        <dbReference type="SAM" id="SignalP"/>
    </source>
</evidence>